<dbReference type="Proteomes" id="UP000249746">
    <property type="component" value="Unassembled WGS sequence"/>
</dbReference>
<reference evidence="3 4" key="1">
    <citation type="submission" date="2017-03" db="EMBL/GenBank/DDBJ databases">
        <title>Genomic and clinical evidence uncovers the enterohepatic species Helicobacter valdiviensis as a potential human intestinal pathogen.</title>
        <authorList>
            <person name="Fresia P."/>
            <person name="Jara R."/>
            <person name="Sierra R."/>
            <person name="Ferres I."/>
            <person name="Greif G."/>
            <person name="Iraola G."/>
            <person name="Collado L."/>
        </authorList>
    </citation>
    <scope>NUCLEOTIDE SEQUENCE [LARGE SCALE GENOMIC DNA]</scope>
    <source>
        <strain evidence="3 4">WBE14</strain>
    </source>
</reference>
<keyword evidence="1" id="KW-0732">Signal</keyword>
<feature type="domain" description="DUF5666" evidence="2">
    <location>
        <begin position="28"/>
        <end position="102"/>
    </location>
</feature>
<feature type="chain" id="PRO_5015921910" description="DUF5666 domain-containing protein" evidence="1">
    <location>
        <begin position="21"/>
        <end position="110"/>
    </location>
</feature>
<proteinExistence type="predicted"/>
<dbReference type="OrthoDB" id="5329500at2"/>
<feature type="signal peptide" evidence="1">
    <location>
        <begin position="1"/>
        <end position="20"/>
    </location>
</feature>
<evidence type="ECO:0000259" key="2">
    <source>
        <dbReference type="Pfam" id="PF18914"/>
    </source>
</evidence>
<dbReference type="EMBL" id="NBIU01000029">
    <property type="protein sequence ID" value="PZT47548.1"/>
    <property type="molecule type" value="Genomic_DNA"/>
</dbReference>
<evidence type="ECO:0000313" key="4">
    <source>
        <dbReference type="Proteomes" id="UP000249746"/>
    </source>
</evidence>
<name>A0A2W6MWE6_9HELI</name>
<dbReference type="RefSeq" id="WP_111230381.1">
    <property type="nucleotide sequence ID" value="NZ_NBIU01000029.1"/>
</dbReference>
<accession>A0A2W6MWE6</accession>
<protein>
    <recommendedName>
        <fullName evidence="2">DUF5666 domain-containing protein</fullName>
    </recommendedName>
</protein>
<comment type="caution">
    <text evidence="3">The sequence shown here is derived from an EMBL/GenBank/DDBJ whole genome shotgun (WGS) entry which is preliminary data.</text>
</comment>
<dbReference type="InterPro" id="IPR043724">
    <property type="entry name" value="DUF5666"/>
</dbReference>
<organism evidence="3 4">
    <name type="scientific">Helicobacter valdiviensis</name>
    <dbReference type="NCBI Taxonomy" id="1458358"/>
    <lineage>
        <taxon>Bacteria</taxon>
        <taxon>Pseudomonadati</taxon>
        <taxon>Campylobacterota</taxon>
        <taxon>Epsilonproteobacteria</taxon>
        <taxon>Campylobacterales</taxon>
        <taxon>Helicobacteraceae</taxon>
        <taxon>Helicobacter</taxon>
    </lineage>
</organism>
<evidence type="ECO:0000313" key="3">
    <source>
        <dbReference type="EMBL" id="PZT47548.1"/>
    </source>
</evidence>
<sequence length="110" mass="12082">MKKFFCRVCLLGLCMVPVFANGDVDINGQITSVNDAKKTITLMGANGNIEIKVFPYTKLKGDDCGVFGNDTHEKFNALKEGMFVEVEAIPQVDGTLGAKEIEWKCGNRAY</sequence>
<gene>
    <name evidence="3" type="ORF">B6S12_08530</name>
</gene>
<evidence type="ECO:0000256" key="1">
    <source>
        <dbReference type="SAM" id="SignalP"/>
    </source>
</evidence>
<dbReference type="Pfam" id="PF18914">
    <property type="entry name" value="DUF5666"/>
    <property type="match status" value="1"/>
</dbReference>
<keyword evidence="4" id="KW-1185">Reference proteome</keyword>
<dbReference type="AlphaFoldDB" id="A0A2W6MWE6"/>